<keyword evidence="7" id="KW-1185">Reference proteome</keyword>
<dbReference type="PROSITE" id="PS51318">
    <property type="entry name" value="TAT"/>
    <property type="match status" value="1"/>
</dbReference>
<dbReference type="AlphaFoldDB" id="A0A841JQ46"/>
<reference evidence="6 7" key="1">
    <citation type="submission" date="2020-08" db="EMBL/GenBank/DDBJ databases">
        <title>Genomic Encyclopedia of Type Strains, Phase IV (KMG-IV): sequencing the most valuable type-strain genomes for metagenomic binning, comparative biology and taxonomic classification.</title>
        <authorList>
            <person name="Goeker M."/>
        </authorList>
    </citation>
    <scope>NUCLEOTIDE SEQUENCE [LARGE SCALE GENOMIC DNA]</scope>
    <source>
        <strain evidence="6 7">DSM 103733</strain>
    </source>
</reference>
<dbReference type="InterPro" id="IPR017850">
    <property type="entry name" value="Alkaline_phosphatase_core_sf"/>
</dbReference>
<feature type="domain" description="Bacterial phospholipase C C-terminal" evidence="5">
    <location>
        <begin position="759"/>
        <end position="827"/>
    </location>
</feature>
<dbReference type="NCBIfam" id="TIGR03396">
    <property type="entry name" value="PC_PLC"/>
    <property type="match status" value="1"/>
</dbReference>
<feature type="domain" description="Bacterial phospholipase C C-terminal" evidence="5">
    <location>
        <begin position="629"/>
        <end position="741"/>
    </location>
</feature>
<dbReference type="InterPro" id="IPR008475">
    <property type="entry name" value="PLipase_C_C"/>
</dbReference>
<evidence type="ECO:0000313" key="6">
    <source>
        <dbReference type="EMBL" id="MBB6142687.1"/>
    </source>
</evidence>
<dbReference type="RefSeq" id="WP_050057882.1">
    <property type="nucleotide sequence ID" value="NZ_JACHEK010000001.1"/>
</dbReference>
<evidence type="ECO:0000256" key="2">
    <source>
        <dbReference type="ARBA" id="ARBA00012018"/>
    </source>
</evidence>
<feature type="coiled-coil region" evidence="4">
    <location>
        <begin position="300"/>
        <end position="327"/>
    </location>
</feature>
<comment type="similarity">
    <text evidence="1">Belongs to the bacterial phospholipase C family.</text>
</comment>
<accession>A0A841JQ46</accession>
<dbReference type="EMBL" id="JACHEK010000001">
    <property type="protein sequence ID" value="MBB6142687.1"/>
    <property type="molecule type" value="Genomic_DNA"/>
</dbReference>
<keyword evidence="3 6" id="KW-0378">Hydrolase</keyword>
<dbReference type="InterPro" id="IPR017767">
    <property type="entry name" value="PC-PLC"/>
</dbReference>
<proteinExistence type="inferred from homology"/>
<dbReference type="Pfam" id="PF05506">
    <property type="entry name" value="PLipase_C_C"/>
    <property type="match status" value="2"/>
</dbReference>
<dbReference type="PANTHER" id="PTHR31956:SF1">
    <property type="entry name" value="NON-SPECIFIC PHOSPHOLIPASE C1"/>
    <property type="match status" value="1"/>
</dbReference>
<dbReference type="OrthoDB" id="9770871at2"/>
<comment type="caution">
    <text evidence="6">The sequence shown here is derived from an EMBL/GenBank/DDBJ whole genome shotgun (WGS) entry which is preliminary data.</text>
</comment>
<dbReference type="InterPro" id="IPR007312">
    <property type="entry name" value="Phosphoesterase"/>
</dbReference>
<dbReference type="InterPro" id="IPR006311">
    <property type="entry name" value="TAT_signal"/>
</dbReference>
<dbReference type="Gene3D" id="3.40.720.10">
    <property type="entry name" value="Alkaline Phosphatase, subunit A"/>
    <property type="match status" value="2"/>
</dbReference>
<sequence length="845" mass="94597">MESRRDFLKLASLLAAGGFGQQMLPAITRAAAIDPEQGSTYLDAEHVVILMQENRSFDHLYGTLRGVRGYNDPRAITQPGGNPVWLQASALGAIHTPFHFDIRNSNATWLGSLPHGWEDSNAARNGGRYDGWIPAKAATDPIRAHLPLTMGYYTREDLPFYYALADAFTVCDQNFSSSLTATEPNRLHMWTGTVRAEPSIRSFAYVRNDDMGYDKQLDWTTFPDRLEQQGISWRIYQNELSLPSGLTDEEDKWLSNFDDNTLEYFSRYHVRFTPSYRRWLAEKESTLVSALEQLNGAPQNAETAKRVAESQRQLDDVRRELSAWTDAAFAALPEHERNLHRKGFITNEGDLDFRALTPLRFQQDGVERSMNVPKGDVLHQFRQDVQSGKLPAVSWIVAPEAFSDHPSSAWFGAWYVSEALNILTSDPEVWKKTIFILCYDENDGYFDHVPPFVPPQPRRTDTGKVSAGIDPSVEYVSSEQIDAMRQKEPDWPGKPGPIGLGFRVPLVIASPWSRGGYACSQVFDHTSILQFLEVFLNHKQGQLIRETNISAWRRTVCGDLTSAFRPWSAQRSQLPEPVRRDPFLISIQEAKVKPMPGGMEPLTQKEIEQVRRSPRNSPRLPEQENGIRPACALPYELTTDGALAVDKSAFTIKFAAGRRLFGERASGAPFRVYTPERVRGAGPDTLADTGAGGFETGRSWDYAVAAGDKIADHFPLRLFDSETYHLCVYGPNGFFREFRGDAQDPRLIVSLLSTSQGASLKLVNRDSSQSLTVTIDDLAYGDVARTIAIAAGSSSELALNLVPSFGWYDLRIRVAGAAHYEQRYAGKVEMGRESFTDPSMGTRLL</sequence>
<evidence type="ECO:0000256" key="3">
    <source>
        <dbReference type="ARBA" id="ARBA00022801"/>
    </source>
</evidence>
<dbReference type="EC" id="3.1.4.3" evidence="2"/>
<organism evidence="6 7">
    <name type="scientific">Silvibacterium bohemicum</name>
    <dbReference type="NCBI Taxonomy" id="1577686"/>
    <lineage>
        <taxon>Bacteria</taxon>
        <taxon>Pseudomonadati</taxon>
        <taxon>Acidobacteriota</taxon>
        <taxon>Terriglobia</taxon>
        <taxon>Terriglobales</taxon>
        <taxon>Acidobacteriaceae</taxon>
        <taxon>Silvibacterium</taxon>
    </lineage>
</organism>
<dbReference type="PANTHER" id="PTHR31956">
    <property type="entry name" value="NON-SPECIFIC PHOSPHOLIPASE C4-RELATED"/>
    <property type="match status" value="1"/>
</dbReference>
<dbReference type="Pfam" id="PF04185">
    <property type="entry name" value="Phosphoesterase"/>
    <property type="match status" value="2"/>
</dbReference>
<protein>
    <recommendedName>
        <fullName evidence="2">phospholipase C</fullName>
        <ecNumber evidence="2">3.1.4.3</ecNumber>
    </recommendedName>
</protein>
<gene>
    <name evidence="6" type="ORF">HNQ77_000625</name>
</gene>
<dbReference type="Proteomes" id="UP000538666">
    <property type="component" value="Unassembled WGS sequence"/>
</dbReference>
<keyword evidence="4" id="KW-0175">Coiled coil</keyword>
<evidence type="ECO:0000313" key="7">
    <source>
        <dbReference type="Proteomes" id="UP000538666"/>
    </source>
</evidence>
<dbReference type="GO" id="GO:0034480">
    <property type="term" value="F:phosphatidylcholine phospholipase C activity"/>
    <property type="evidence" value="ECO:0007669"/>
    <property type="project" value="UniProtKB-EC"/>
</dbReference>
<name>A0A841JQ46_9BACT</name>
<evidence type="ECO:0000256" key="1">
    <source>
        <dbReference type="ARBA" id="ARBA00009717"/>
    </source>
</evidence>
<evidence type="ECO:0000256" key="4">
    <source>
        <dbReference type="SAM" id="Coils"/>
    </source>
</evidence>
<dbReference type="GO" id="GO:0016042">
    <property type="term" value="P:lipid catabolic process"/>
    <property type="evidence" value="ECO:0007669"/>
    <property type="project" value="InterPro"/>
</dbReference>
<evidence type="ECO:0000259" key="5">
    <source>
        <dbReference type="Pfam" id="PF05506"/>
    </source>
</evidence>